<protein>
    <submittedName>
        <fullName evidence="6">HhH-GPD superfamily base excision DNA repair protein</fullName>
    </submittedName>
</protein>
<evidence type="ECO:0000313" key="6">
    <source>
        <dbReference type="EMBL" id="KJU93349.1"/>
    </source>
</evidence>
<dbReference type="PANTHER" id="PTHR10359">
    <property type="entry name" value="A/G-SPECIFIC ADENINE GLYCOSYLASE/ENDONUCLEASE III"/>
    <property type="match status" value="1"/>
</dbReference>
<dbReference type="GO" id="GO:0003824">
    <property type="term" value="F:catalytic activity"/>
    <property type="evidence" value="ECO:0007669"/>
    <property type="project" value="InterPro"/>
</dbReference>
<proteinExistence type="predicted"/>
<dbReference type="PATRIC" id="fig|28037.218.peg.921"/>
<dbReference type="PANTHER" id="PTHR10359:SF19">
    <property type="entry name" value="DNA REPAIR GLYCOSYLASE MJ1434-RELATED"/>
    <property type="match status" value="1"/>
</dbReference>
<dbReference type="EMBL" id="JYOV01000012">
    <property type="protein sequence ID" value="KJU93349.1"/>
    <property type="molecule type" value="Genomic_DNA"/>
</dbReference>
<reference evidence="6 7" key="1">
    <citation type="submission" date="2015-02" db="EMBL/GenBank/DDBJ databases">
        <title>Evolution of amylase-binding proteins of oral streptococcal species.</title>
        <authorList>
            <person name="Haase E.M."/>
        </authorList>
    </citation>
    <scope>NUCLEOTIDE SEQUENCE [LARGE SCALE GENOMIC DNA]</scope>
    <source>
        <strain evidence="6 7">UC6950A</strain>
    </source>
</reference>
<organism evidence="6 7">
    <name type="scientific">Streptococcus infantis</name>
    <dbReference type="NCBI Taxonomy" id="68892"/>
    <lineage>
        <taxon>Bacteria</taxon>
        <taxon>Bacillati</taxon>
        <taxon>Bacillota</taxon>
        <taxon>Bacilli</taxon>
        <taxon>Lactobacillales</taxon>
        <taxon>Streptococcaceae</taxon>
        <taxon>Streptococcus</taxon>
    </lineage>
</organism>
<dbReference type="RefSeq" id="WP_045763121.1">
    <property type="nucleotide sequence ID" value="NZ_JYOV01000012.1"/>
</dbReference>
<keyword evidence="2" id="KW-0479">Metal-binding</keyword>
<dbReference type="Gene3D" id="1.10.340.30">
    <property type="entry name" value="Hypothetical protein, domain 2"/>
    <property type="match status" value="1"/>
</dbReference>
<dbReference type="PIRSF" id="PIRSF001435">
    <property type="entry name" value="Nth"/>
    <property type="match status" value="1"/>
</dbReference>
<dbReference type="CDD" id="cd00056">
    <property type="entry name" value="ENDO3c"/>
    <property type="match status" value="1"/>
</dbReference>
<dbReference type="GO" id="GO:0051539">
    <property type="term" value="F:4 iron, 4 sulfur cluster binding"/>
    <property type="evidence" value="ECO:0007669"/>
    <property type="project" value="UniProtKB-KW"/>
</dbReference>
<feature type="domain" description="HhH-GPD" evidence="5">
    <location>
        <begin position="38"/>
        <end position="193"/>
    </location>
</feature>
<keyword evidence="3" id="KW-0408">Iron</keyword>
<evidence type="ECO:0000256" key="1">
    <source>
        <dbReference type="ARBA" id="ARBA00022485"/>
    </source>
</evidence>
<dbReference type="Pfam" id="PF00730">
    <property type="entry name" value="HhH-GPD"/>
    <property type="match status" value="1"/>
</dbReference>
<comment type="caution">
    <text evidence="6">The sequence shown here is derived from an EMBL/GenBank/DDBJ whole genome shotgun (WGS) entry which is preliminary data.</text>
</comment>
<dbReference type="Proteomes" id="UP000033405">
    <property type="component" value="Unassembled WGS sequence"/>
</dbReference>
<dbReference type="InterPro" id="IPR003265">
    <property type="entry name" value="HhH-GPD_domain"/>
</dbReference>
<dbReference type="Gene3D" id="1.10.1670.10">
    <property type="entry name" value="Helix-hairpin-Helix base-excision DNA repair enzymes (C-terminal)"/>
    <property type="match status" value="1"/>
</dbReference>
<evidence type="ECO:0000256" key="3">
    <source>
        <dbReference type="ARBA" id="ARBA00023004"/>
    </source>
</evidence>
<sequence length="210" mass="24351">MMRQEEIQETLLRLCKHYGEQNWWQSDNKLEDLVSTILIQRTTEKNAKLGLAGLMDIMTVEGILALSLEELQERIRPAGFFKQKSQTIRGLLIWLRENGGFEVLAKIGTEDLRKRLLELKGIGPETADALLLYLFDRPVFISDEYARRLFRRLGFGNFKTYSEMHAVYSDVLEGLTLKQCQEIHAVIDEHGKAFSKSKGQLDESWLRKKF</sequence>
<dbReference type="InterPro" id="IPR011257">
    <property type="entry name" value="DNA_glycosylase"/>
</dbReference>
<keyword evidence="1" id="KW-0004">4Fe-4S</keyword>
<evidence type="ECO:0000256" key="2">
    <source>
        <dbReference type="ARBA" id="ARBA00022723"/>
    </source>
</evidence>
<dbReference type="InterPro" id="IPR023170">
    <property type="entry name" value="HhH_base_excis_C"/>
</dbReference>
<dbReference type="GO" id="GO:0006284">
    <property type="term" value="P:base-excision repair"/>
    <property type="evidence" value="ECO:0007669"/>
    <property type="project" value="InterPro"/>
</dbReference>
<dbReference type="SMART" id="SM00478">
    <property type="entry name" value="ENDO3c"/>
    <property type="match status" value="1"/>
</dbReference>
<evidence type="ECO:0000256" key="4">
    <source>
        <dbReference type="ARBA" id="ARBA00023014"/>
    </source>
</evidence>
<keyword evidence="4" id="KW-0411">Iron-sulfur</keyword>
<dbReference type="SUPFAM" id="SSF48150">
    <property type="entry name" value="DNA-glycosylase"/>
    <property type="match status" value="1"/>
</dbReference>
<evidence type="ECO:0000259" key="5">
    <source>
        <dbReference type="SMART" id="SM00478"/>
    </source>
</evidence>
<dbReference type="GO" id="GO:0046872">
    <property type="term" value="F:metal ion binding"/>
    <property type="evidence" value="ECO:0007669"/>
    <property type="project" value="UniProtKB-KW"/>
</dbReference>
<dbReference type="AlphaFoldDB" id="A0A0F3HGK5"/>
<name>A0A0F3HGK5_9STRE</name>
<accession>A0A0F3HGK5</accession>
<evidence type="ECO:0000313" key="7">
    <source>
        <dbReference type="Proteomes" id="UP000033405"/>
    </source>
</evidence>
<gene>
    <name evidence="6" type="ORF">TZ96_00966</name>
</gene>